<dbReference type="STRING" id="1774970.AUC70_01425"/>
<dbReference type="Proteomes" id="UP000094172">
    <property type="component" value="Unassembled WGS sequence"/>
</dbReference>
<evidence type="ECO:0000259" key="3">
    <source>
        <dbReference type="PROSITE" id="PS51186"/>
    </source>
</evidence>
<sequence>MTVMDRSTTVLIFEAPVGSGLYRDALRLREDILRRPLGLTVSSEELADDTMRQHFCAVDCGAVVGTVSLRPLDETTLHLKQMAVVEPKRAARVGSRLVAHVERWGTSAGFRLMVAHARVGAEGFYLKHGYAQEGAAFFEQTIPHVRVTKRLK</sequence>
<dbReference type="GO" id="GO:0016747">
    <property type="term" value="F:acyltransferase activity, transferring groups other than amino-acyl groups"/>
    <property type="evidence" value="ECO:0007669"/>
    <property type="project" value="InterPro"/>
</dbReference>
<gene>
    <name evidence="4" type="ORF">AUC70_01425</name>
</gene>
<dbReference type="SUPFAM" id="SSF55729">
    <property type="entry name" value="Acyl-CoA N-acyltransferases (Nat)"/>
    <property type="match status" value="1"/>
</dbReference>
<reference evidence="4 5" key="1">
    <citation type="journal article" date="2016" name="Environ. Microbiol.">
        <title>New Methyloceanibacter diversity from North Sea sediments includes methanotroph containing solely the soluble methane monooxygenase.</title>
        <authorList>
            <person name="Vekeman B."/>
            <person name="Kerckhof F.M."/>
            <person name="Cremers G."/>
            <person name="de Vos P."/>
            <person name="Vandamme P."/>
            <person name="Boon N."/>
            <person name="Op den Camp H.J."/>
            <person name="Heylen K."/>
        </authorList>
    </citation>
    <scope>NUCLEOTIDE SEQUENCE [LARGE SCALE GENOMIC DNA]</scope>
    <source>
        <strain evidence="4 5">R-67176</strain>
    </source>
</reference>
<organism evidence="4 5">
    <name type="scientific">Methyloceanibacter stevinii</name>
    <dbReference type="NCBI Taxonomy" id="1774970"/>
    <lineage>
        <taxon>Bacteria</taxon>
        <taxon>Pseudomonadati</taxon>
        <taxon>Pseudomonadota</taxon>
        <taxon>Alphaproteobacteria</taxon>
        <taxon>Hyphomicrobiales</taxon>
        <taxon>Hyphomicrobiaceae</taxon>
        <taxon>Methyloceanibacter</taxon>
    </lineage>
</organism>
<proteinExistence type="predicted"/>
<dbReference type="InterPro" id="IPR016181">
    <property type="entry name" value="Acyl_CoA_acyltransferase"/>
</dbReference>
<accession>A0A1E3VQL5</accession>
<keyword evidence="5" id="KW-1185">Reference proteome</keyword>
<comment type="caution">
    <text evidence="4">The sequence shown here is derived from an EMBL/GenBank/DDBJ whole genome shotgun (WGS) entry which is preliminary data.</text>
</comment>
<dbReference type="PANTHER" id="PTHR43877">
    <property type="entry name" value="AMINOALKYLPHOSPHONATE N-ACETYLTRANSFERASE-RELATED-RELATED"/>
    <property type="match status" value="1"/>
</dbReference>
<evidence type="ECO:0000256" key="2">
    <source>
        <dbReference type="ARBA" id="ARBA00023315"/>
    </source>
</evidence>
<dbReference type="CDD" id="cd04301">
    <property type="entry name" value="NAT_SF"/>
    <property type="match status" value="1"/>
</dbReference>
<dbReference type="PROSITE" id="PS51186">
    <property type="entry name" value="GNAT"/>
    <property type="match status" value="1"/>
</dbReference>
<dbReference type="PANTHER" id="PTHR43877:SF2">
    <property type="entry name" value="AMINOALKYLPHOSPHONATE N-ACETYLTRANSFERASE-RELATED"/>
    <property type="match status" value="1"/>
</dbReference>
<dbReference type="Pfam" id="PF00583">
    <property type="entry name" value="Acetyltransf_1"/>
    <property type="match status" value="1"/>
</dbReference>
<protein>
    <recommendedName>
        <fullName evidence="3">N-acetyltransferase domain-containing protein</fullName>
    </recommendedName>
</protein>
<keyword evidence="2" id="KW-0012">Acyltransferase</keyword>
<name>A0A1E3VQL5_9HYPH</name>
<dbReference type="InterPro" id="IPR050832">
    <property type="entry name" value="Bact_Acetyltransf"/>
</dbReference>
<evidence type="ECO:0000256" key="1">
    <source>
        <dbReference type="ARBA" id="ARBA00022679"/>
    </source>
</evidence>
<evidence type="ECO:0000313" key="5">
    <source>
        <dbReference type="Proteomes" id="UP000094172"/>
    </source>
</evidence>
<feature type="domain" description="N-acetyltransferase" evidence="3">
    <location>
        <begin position="10"/>
        <end position="152"/>
    </location>
</feature>
<dbReference type="Gene3D" id="3.40.630.30">
    <property type="match status" value="1"/>
</dbReference>
<keyword evidence="1" id="KW-0808">Transferase</keyword>
<dbReference type="AlphaFoldDB" id="A0A1E3VQL5"/>
<dbReference type="EMBL" id="LPWE01000010">
    <property type="protein sequence ID" value="ODR95591.1"/>
    <property type="molecule type" value="Genomic_DNA"/>
</dbReference>
<dbReference type="InterPro" id="IPR000182">
    <property type="entry name" value="GNAT_dom"/>
</dbReference>
<evidence type="ECO:0000313" key="4">
    <source>
        <dbReference type="EMBL" id="ODR95591.1"/>
    </source>
</evidence>